<evidence type="ECO:0000256" key="2">
    <source>
        <dbReference type="ARBA" id="ARBA00022574"/>
    </source>
</evidence>
<name>A0A8S1H7H8_9PELO</name>
<evidence type="ECO:0000256" key="1">
    <source>
        <dbReference type="ARBA" id="ARBA00004138"/>
    </source>
</evidence>
<feature type="domain" description="IF140 C-terminal TPR" evidence="7">
    <location>
        <begin position="114"/>
        <end position="238"/>
    </location>
</feature>
<dbReference type="GO" id="GO:0030991">
    <property type="term" value="C:intraciliary transport particle A"/>
    <property type="evidence" value="ECO:0007669"/>
    <property type="project" value="TreeGrafter"/>
</dbReference>
<dbReference type="InterPro" id="IPR056168">
    <property type="entry name" value="TPR_IF140/IFT172/WDR19"/>
</dbReference>
<evidence type="ECO:0000256" key="6">
    <source>
        <dbReference type="SAM" id="MobiDB-lite"/>
    </source>
</evidence>
<dbReference type="EMBL" id="CAJGYM010000027">
    <property type="protein sequence ID" value="CAD6192416.1"/>
    <property type="molecule type" value="Genomic_DNA"/>
</dbReference>
<dbReference type="Pfam" id="PF24760">
    <property type="entry name" value="TPR_IF140_C"/>
    <property type="match status" value="1"/>
</dbReference>
<evidence type="ECO:0000256" key="5">
    <source>
        <dbReference type="ARBA" id="ARBA00023273"/>
    </source>
</evidence>
<gene>
    <name evidence="9" type="ORF">CAUJ_LOCUS8335</name>
</gene>
<evidence type="ECO:0000313" key="9">
    <source>
        <dbReference type="EMBL" id="CAD6192416.1"/>
    </source>
</evidence>
<dbReference type="GO" id="GO:0005930">
    <property type="term" value="C:axoneme"/>
    <property type="evidence" value="ECO:0007669"/>
    <property type="project" value="TreeGrafter"/>
</dbReference>
<dbReference type="Proteomes" id="UP000835052">
    <property type="component" value="Unassembled WGS sequence"/>
</dbReference>
<comment type="subcellular location">
    <subcellularLocation>
        <location evidence="1">Cell projection</location>
        <location evidence="1">Cilium</location>
    </subcellularLocation>
</comment>
<evidence type="ECO:0000313" key="10">
    <source>
        <dbReference type="Proteomes" id="UP000835052"/>
    </source>
</evidence>
<keyword evidence="10" id="KW-1185">Reference proteome</keyword>
<feature type="region of interest" description="Disordered" evidence="6">
    <location>
        <begin position="1"/>
        <end position="20"/>
    </location>
</feature>
<dbReference type="GO" id="GO:0035721">
    <property type="term" value="P:intraciliary retrograde transport"/>
    <property type="evidence" value="ECO:0007669"/>
    <property type="project" value="TreeGrafter"/>
</dbReference>
<feature type="domain" description="IF140/IFT172/WDR19 TPR" evidence="8">
    <location>
        <begin position="1"/>
        <end position="106"/>
    </location>
</feature>
<proteinExistence type="predicted"/>
<dbReference type="OrthoDB" id="10258787at2759"/>
<dbReference type="Pfam" id="PF24762">
    <property type="entry name" value="TPR_IF140-IFT172"/>
    <property type="match status" value="1"/>
</dbReference>
<dbReference type="InterPro" id="IPR056156">
    <property type="entry name" value="TPR_IF140_C"/>
</dbReference>
<organism evidence="9 10">
    <name type="scientific">Caenorhabditis auriculariae</name>
    <dbReference type="NCBI Taxonomy" id="2777116"/>
    <lineage>
        <taxon>Eukaryota</taxon>
        <taxon>Metazoa</taxon>
        <taxon>Ecdysozoa</taxon>
        <taxon>Nematoda</taxon>
        <taxon>Chromadorea</taxon>
        <taxon>Rhabditida</taxon>
        <taxon>Rhabditina</taxon>
        <taxon>Rhabditomorpha</taxon>
        <taxon>Rhabditoidea</taxon>
        <taxon>Rhabditidae</taxon>
        <taxon>Peloderinae</taxon>
        <taxon>Caenorhabditis</taxon>
    </lineage>
</organism>
<comment type="caution">
    <text evidence="9">The sequence shown here is derived from an EMBL/GenBank/DDBJ whole genome shotgun (WGS) entry which is preliminary data.</text>
</comment>
<keyword evidence="5" id="KW-0966">Cell projection</keyword>
<keyword evidence="4" id="KW-0969">Cilium</keyword>
<evidence type="ECO:0000256" key="4">
    <source>
        <dbReference type="ARBA" id="ARBA00023069"/>
    </source>
</evidence>
<feature type="region of interest" description="Disordered" evidence="6">
    <location>
        <begin position="270"/>
        <end position="295"/>
    </location>
</feature>
<evidence type="ECO:0000259" key="8">
    <source>
        <dbReference type="Pfam" id="PF24762"/>
    </source>
</evidence>
<dbReference type="GO" id="GO:0036064">
    <property type="term" value="C:ciliary basal body"/>
    <property type="evidence" value="ECO:0007669"/>
    <property type="project" value="TreeGrafter"/>
</dbReference>
<dbReference type="AlphaFoldDB" id="A0A8S1H7H8"/>
<sequence length="295" mass="33517">MTDAFAEMMTPTKETMPDTNQRKQVLESVADLCLQQGAYSAAAKKYTQAGDKLKAMRALLKSGDVQKIRFFANTARNKEIFILAANFLQTTDWQSDPAIIKDIETFYTKSQSYEHLANFYKSCAVMEAENWRAFDKSLAALDMALVCVEKANEKEPRVRLEEMKAEFRKYQAQLHMLATVVGALEANTADGIRQLTALAEESGEDDIVPCSRIYSMLIEEHAMRKNWNAAYRAINNLRKKQPNADLEQYVTAAVLDQVCDEMRVERITKQKTAVESDGEDEVDFSHAMQRQQALR</sequence>
<accession>A0A8S1H7H8</accession>
<protein>
    <submittedName>
        <fullName evidence="9">Uncharacterized protein</fullName>
    </submittedName>
</protein>
<reference evidence="9" key="1">
    <citation type="submission" date="2020-10" db="EMBL/GenBank/DDBJ databases">
        <authorList>
            <person name="Kikuchi T."/>
        </authorList>
    </citation>
    <scope>NUCLEOTIDE SEQUENCE</scope>
    <source>
        <strain evidence="9">NKZ352</strain>
    </source>
</reference>
<dbReference type="PANTHER" id="PTHR15722:SF7">
    <property type="entry name" value="INTRAFLAGELLAR TRANSPORT PROTEIN 140 HOMOLOG"/>
    <property type="match status" value="1"/>
</dbReference>
<evidence type="ECO:0000259" key="7">
    <source>
        <dbReference type="Pfam" id="PF24760"/>
    </source>
</evidence>
<keyword evidence="2" id="KW-0853">WD repeat</keyword>
<keyword evidence="3" id="KW-0677">Repeat</keyword>
<evidence type="ECO:0000256" key="3">
    <source>
        <dbReference type="ARBA" id="ARBA00022737"/>
    </source>
</evidence>
<dbReference type="PANTHER" id="PTHR15722">
    <property type="entry name" value="IFT140/172-RELATED"/>
    <property type="match status" value="1"/>
</dbReference>